<sequence>MALCFLPTRDWLGMWQRLCYILLHHFLCVWGDSYAPHWWLVVL</sequence>
<accession>A0A0E9VAU3</accession>
<organism evidence="1">
    <name type="scientific">Anguilla anguilla</name>
    <name type="common">European freshwater eel</name>
    <name type="synonym">Muraena anguilla</name>
    <dbReference type="NCBI Taxonomy" id="7936"/>
    <lineage>
        <taxon>Eukaryota</taxon>
        <taxon>Metazoa</taxon>
        <taxon>Chordata</taxon>
        <taxon>Craniata</taxon>
        <taxon>Vertebrata</taxon>
        <taxon>Euteleostomi</taxon>
        <taxon>Actinopterygii</taxon>
        <taxon>Neopterygii</taxon>
        <taxon>Teleostei</taxon>
        <taxon>Anguilliformes</taxon>
        <taxon>Anguillidae</taxon>
        <taxon>Anguilla</taxon>
    </lineage>
</organism>
<dbReference type="AlphaFoldDB" id="A0A0E9VAU3"/>
<protein>
    <submittedName>
        <fullName evidence="1">Uncharacterized protein</fullName>
    </submittedName>
</protein>
<name>A0A0E9VAU3_ANGAN</name>
<evidence type="ECO:0000313" key="1">
    <source>
        <dbReference type="EMBL" id="JAH75156.1"/>
    </source>
</evidence>
<reference evidence="1" key="1">
    <citation type="submission" date="2014-11" db="EMBL/GenBank/DDBJ databases">
        <authorList>
            <person name="Amaro Gonzalez C."/>
        </authorList>
    </citation>
    <scope>NUCLEOTIDE SEQUENCE</scope>
</reference>
<reference evidence="1" key="2">
    <citation type="journal article" date="2015" name="Fish Shellfish Immunol.">
        <title>Early steps in the European eel (Anguilla anguilla)-Vibrio vulnificus interaction in the gills: Role of the RtxA13 toxin.</title>
        <authorList>
            <person name="Callol A."/>
            <person name="Pajuelo D."/>
            <person name="Ebbesson L."/>
            <person name="Teles M."/>
            <person name="MacKenzie S."/>
            <person name="Amaro C."/>
        </authorList>
    </citation>
    <scope>NUCLEOTIDE SEQUENCE</scope>
</reference>
<proteinExistence type="predicted"/>
<dbReference type="EMBL" id="GBXM01033421">
    <property type="protein sequence ID" value="JAH75156.1"/>
    <property type="molecule type" value="Transcribed_RNA"/>
</dbReference>